<dbReference type="SUPFAM" id="SSF56954">
    <property type="entry name" value="Outer membrane efflux proteins (OEP)"/>
    <property type="match status" value="1"/>
</dbReference>
<dbReference type="PANTHER" id="PTHR30026">
    <property type="entry name" value="OUTER MEMBRANE PROTEIN TOLC"/>
    <property type="match status" value="1"/>
</dbReference>
<dbReference type="KEGG" id="fsn:GS03_00839"/>
<comment type="subcellular location">
    <subcellularLocation>
        <location evidence="1">Cell outer membrane</location>
    </subcellularLocation>
</comment>
<dbReference type="GO" id="GO:0015288">
    <property type="term" value="F:porin activity"/>
    <property type="evidence" value="ECO:0007669"/>
    <property type="project" value="TreeGrafter"/>
</dbReference>
<accession>A0A4P7PR48</accession>
<evidence type="ECO:0000256" key="3">
    <source>
        <dbReference type="ARBA" id="ARBA00022448"/>
    </source>
</evidence>
<evidence type="ECO:0000256" key="6">
    <source>
        <dbReference type="ARBA" id="ARBA00023136"/>
    </source>
</evidence>
<gene>
    <name evidence="9" type="ORF">GS03_00839</name>
</gene>
<dbReference type="GO" id="GO:1990281">
    <property type="term" value="C:efflux pump complex"/>
    <property type="evidence" value="ECO:0007669"/>
    <property type="project" value="TreeGrafter"/>
</dbReference>
<dbReference type="EMBL" id="CP038810">
    <property type="protein sequence ID" value="QBZ97351.1"/>
    <property type="molecule type" value="Genomic_DNA"/>
</dbReference>
<proteinExistence type="inferred from homology"/>
<keyword evidence="3" id="KW-0813">Transport</keyword>
<dbReference type="Pfam" id="PF02321">
    <property type="entry name" value="OEP"/>
    <property type="match status" value="1"/>
</dbReference>
<dbReference type="GO" id="GO:0015562">
    <property type="term" value="F:efflux transmembrane transporter activity"/>
    <property type="evidence" value="ECO:0007669"/>
    <property type="project" value="InterPro"/>
</dbReference>
<dbReference type="PANTHER" id="PTHR30026:SF20">
    <property type="entry name" value="OUTER MEMBRANE PROTEIN TOLC"/>
    <property type="match status" value="1"/>
</dbReference>
<keyword evidence="5" id="KW-0812">Transmembrane</keyword>
<keyword evidence="4" id="KW-1134">Transmembrane beta strand</keyword>
<comment type="similarity">
    <text evidence="2">Belongs to the outer membrane factor (OMF) (TC 1.B.17) family.</text>
</comment>
<organism evidence="9 10">
    <name type="scientific">Flavobacterium sangjuense</name>
    <dbReference type="NCBI Taxonomy" id="2518177"/>
    <lineage>
        <taxon>Bacteria</taxon>
        <taxon>Pseudomonadati</taxon>
        <taxon>Bacteroidota</taxon>
        <taxon>Flavobacteriia</taxon>
        <taxon>Flavobacteriales</taxon>
        <taxon>Flavobacteriaceae</taxon>
        <taxon>Flavobacterium</taxon>
    </lineage>
</organism>
<dbReference type="InterPro" id="IPR003423">
    <property type="entry name" value="OMP_efflux"/>
</dbReference>
<evidence type="ECO:0008006" key="11">
    <source>
        <dbReference type="Google" id="ProtNLM"/>
    </source>
</evidence>
<dbReference type="GO" id="GO:0009279">
    <property type="term" value="C:cell outer membrane"/>
    <property type="evidence" value="ECO:0007669"/>
    <property type="project" value="UniProtKB-SubCell"/>
</dbReference>
<sequence>MKNKLIITFVMLVSVLQAQDKKETYSFSLQQAINHALEHNYSAINANRDIEAAKKKKWETTTIGLPQINGSVGYQNNFVFTRQGITGNPFNPAADQSGVSTIAFGTKHTMNSGLTLSQLIFDGSYLVGLQSAKTYLKISENAKIKTNQELKEIVTNSYGNVLLAQESVLILEKNKAILEKTLNDTKEVYKNGLIEEENVEQLQLTLSSINSALQYSNRMKTISSNMLKLVLGIDLEEQLTLTDNLNSLTQNNFDLALLKEDFNVTNNIDYQIGQNMQESKRLMMLYEKSKALPSLGAAFNFGYNSFANEFTFANGDQKWNNFSNLGVSLNVPIFSSFGRSAKTQQAKIALEQSKTQLKETEQKLKLQFESAKSDYEYSLDQYATAKDNLSLAERIENKQQIKFREGLSSSFDFTEAQQQLYSKQQDYLKSMVEVINKKATLEKLLNKN</sequence>
<name>A0A4P7PR48_9FLAO</name>
<evidence type="ECO:0000256" key="5">
    <source>
        <dbReference type="ARBA" id="ARBA00022692"/>
    </source>
</evidence>
<evidence type="ECO:0000256" key="8">
    <source>
        <dbReference type="SAM" id="Coils"/>
    </source>
</evidence>
<keyword evidence="7" id="KW-0998">Cell outer membrane</keyword>
<evidence type="ECO:0000313" key="10">
    <source>
        <dbReference type="Proteomes" id="UP000296862"/>
    </source>
</evidence>
<dbReference type="Gene3D" id="1.20.1600.10">
    <property type="entry name" value="Outer membrane efflux proteins (OEP)"/>
    <property type="match status" value="1"/>
</dbReference>
<evidence type="ECO:0000256" key="7">
    <source>
        <dbReference type="ARBA" id="ARBA00023237"/>
    </source>
</evidence>
<dbReference type="OrthoDB" id="367883at2"/>
<evidence type="ECO:0000256" key="1">
    <source>
        <dbReference type="ARBA" id="ARBA00004442"/>
    </source>
</evidence>
<dbReference type="RefSeq" id="WP_136151316.1">
    <property type="nucleotide sequence ID" value="NZ_CP038810.1"/>
</dbReference>
<keyword evidence="8" id="KW-0175">Coiled coil</keyword>
<reference evidence="9 10" key="1">
    <citation type="submission" date="2019-04" db="EMBL/GenBank/DDBJ databases">
        <title>Flavobacterium sp. GS03.</title>
        <authorList>
            <person name="Kim H."/>
        </authorList>
    </citation>
    <scope>NUCLEOTIDE SEQUENCE [LARGE SCALE GENOMIC DNA]</scope>
    <source>
        <strain evidence="9 10">GS03</strain>
    </source>
</reference>
<keyword evidence="10" id="KW-1185">Reference proteome</keyword>
<dbReference type="Proteomes" id="UP000296862">
    <property type="component" value="Chromosome"/>
</dbReference>
<dbReference type="AlphaFoldDB" id="A0A4P7PR48"/>
<protein>
    <recommendedName>
        <fullName evidence="11">Outer membrane protein TolC</fullName>
    </recommendedName>
</protein>
<feature type="coiled-coil region" evidence="8">
    <location>
        <begin position="343"/>
        <end position="374"/>
    </location>
</feature>
<evidence type="ECO:0000256" key="4">
    <source>
        <dbReference type="ARBA" id="ARBA00022452"/>
    </source>
</evidence>
<keyword evidence="6" id="KW-0472">Membrane</keyword>
<dbReference type="InterPro" id="IPR051906">
    <property type="entry name" value="TolC-like"/>
</dbReference>
<evidence type="ECO:0000256" key="2">
    <source>
        <dbReference type="ARBA" id="ARBA00007613"/>
    </source>
</evidence>
<evidence type="ECO:0000313" key="9">
    <source>
        <dbReference type="EMBL" id="QBZ97351.1"/>
    </source>
</evidence>